<dbReference type="Gene3D" id="3.30.1520.10">
    <property type="entry name" value="Phox-like domain"/>
    <property type="match status" value="1"/>
</dbReference>
<dbReference type="InterPro" id="IPR001683">
    <property type="entry name" value="PX_dom"/>
</dbReference>
<dbReference type="Proteomes" id="UP000285060">
    <property type="component" value="Unassembled WGS sequence"/>
</dbReference>
<comment type="caution">
    <text evidence="2">The sequence shown here is derived from an EMBL/GenBank/DDBJ whole genome shotgun (WGS) entry which is preliminary data.</text>
</comment>
<organism evidence="2 3">
    <name type="scientific">Aphanomyces invadans</name>
    <dbReference type="NCBI Taxonomy" id="157072"/>
    <lineage>
        <taxon>Eukaryota</taxon>
        <taxon>Sar</taxon>
        <taxon>Stramenopiles</taxon>
        <taxon>Oomycota</taxon>
        <taxon>Saprolegniomycetes</taxon>
        <taxon>Saprolegniales</taxon>
        <taxon>Verrucalvaceae</taxon>
        <taxon>Aphanomyces</taxon>
    </lineage>
</organism>
<proteinExistence type="predicted"/>
<dbReference type="Pfam" id="PF00787">
    <property type="entry name" value="PX"/>
    <property type="match status" value="1"/>
</dbReference>
<dbReference type="GO" id="GO:0035091">
    <property type="term" value="F:phosphatidylinositol binding"/>
    <property type="evidence" value="ECO:0007669"/>
    <property type="project" value="InterPro"/>
</dbReference>
<dbReference type="VEuPathDB" id="FungiDB:H310_13041"/>
<accession>A0A3R7CTI0</accession>
<dbReference type="PROSITE" id="PS50195">
    <property type="entry name" value="PX"/>
    <property type="match status" value="1"/>
</dbReference>
<evidence type="ECO:0000259" key="1">
    <source>
        <dbReference type="PROSITE" id="PS50195"/>
    </source>
</evidence>
<dbReference type="EMBL" id="QUSY01002504">
    <property type="protein sequence ID" value="RHY20986.1"/>
    <property type="molecule type" value="Genomic_DNA"/>
</dbReference>
<name>A0A3R7CTI0_9STRA</name>
<dbReference type="SUPFAM" id="SSF64268">
    <property type="entry name" value="PX domain"/>
    <property type="match status" value="1"/>
</dbReference>
<dbReference type="InterPro" id="IPR036871">
    <property type="entry name" value="PX_dom_sf"/>
</dbReference>
<evidence type="ECO:0000313" key="3">
    <source>
        <dbReference type="Proteomes" id="UP000285060"/>
    </source>
</evidence>
<dbReference type="CDD" id="cd06093">
    <property type="entry name" value="PX_domain"/>
    <property type="match status" value="1"/>
</dbReference>
<reference evidence="2 3" key="1">
    <citation type="submission" date="2018-08" db="EMBL/GenBank/DDBJ databases">
        <title>Aphanomyces genome sequencing and annotation.</title>
        <authorList>
            <person name="Minardi D."/>
            <person name="Oidtmann B."/>
            <person name="Van Der Giezen M."/>
            <person name="Studholme D.J."/>
        </authorList>
    </citation>
    <scope>NUCLEOTIDE SEQUENCE [LARGE SCALE GENOMIC DNA]</scope>
    <source>
        <strain evidence="2 3">NJM0002</strain>
    </source>
</reference>
<keyword evidence="3" id="KW-1185">Reference proteome</keyword>
<feature type="domain" description="PX" evidence="1">
    <location>
        <begin position="9"/>
        <end position="133"/>
    </location>
</feature>
<gene>
    <name evidence="2" type="ORF">DYB32_009923</name>
</gene>
<protein>
    <recommendedName>
        <fullName evidence="1">PX domain-containing protein</fullName>
    </recommendedName>
</protein>
<evidence type="ECO:0000313" key="2">
    <source>
        <dbReference type="EMBL" id="RHY20986.1"/>
    </source>
</evidence>
<sequence length="160" mass="18146">MPKIETTPRTMSILNWGRATVESTKRDIVTFNILVHSNVPLSVRSTGPDVYVVRRRFRQFAQLHQQLTREGFILPDLPKVDVITNLLIKLTPDTTLVERQEQLQHVLDTVNRSRDMQSTHAYAAFIGQPPELKTGYTSLSEYQSSEIVVTITRAKSASVP</sequence>
<dbReference type="AlphaFoldDB" id="A0A3R7CTI0"/>